<dbReference type="PaxDb" id="3218-PP1S2_95V6.1"/>
<feature type="region of interest" description="Disordered" evidence="1">
    <location>
        <begin position="525"/>
        <end position="567"/>
    </location>
</feature>
<feature type="compositionally biased region" description="Polar residues" evidence="1">
    <location>
        <begin position="649"/>
        <end position="677"/>
    </location>
</feature>
<keyword evidence="5" id="KW-1185">Reference proteome</keyword>
<dbReference type="InParanoid" id="A0A2K1KCQ0"/>
<reference evidence="3 5" key="1">
    <citation type="journal article" date="2008" name="Science">
        <title>The Physcomitrella genome reveals evolutionary insights into the conquest of land by plants.</title>
        <authorList>
            <person name="Rensing S."/>
            <person name="Lang D."/>
            <person name="Zimmer A."/>
            <person name="Terry A."/>
            <person name="Salamov A."/>
            <person name="Shapiro H."/>
            <person name="Nishiyama T."/>
            <person name="Perroud P.-F."/>
            <person name="Lindquist E."/>
            <person name="Kamisugi Y."/>
            <person name="Tanahashi T."/>
            <person name="Sakakibara K."/>
            <person name="Fujita T."/>
            <person name="Oishi K."/>
            <person name="Shin-I T."/>
            <person name="Kuroki Y."/>
            <person name="Toyoda A."/>
            <person name="Suzuki Y."/>
            <person name="Hashimoto A."/>
            <person name="Yamaguchi K."/>
            <person name="Sugano A."/>
            <person name="Kohara Y."/>
            <person name="Fujiyama A."/>
            <person name="Anterola A."/>
            <person name="Aoki S."/>
            <person name="Ashton N."/>
            <person name="Barbazuk W.B."/>
            <person name="Barker E."/>
            <person name="Bennetzen J."/>
            <person name="Bezanilla M."/>
            <person name="Blankenship R."/>
            <person name="Cho S.H."/>
            <person name="Dutcher S."/>
            <person name="Estelle M."/>
            <person name="Fawcett J.A."/>
            <person name="Gundlach H."/>
            <person name="Hanada K."/>
            <person name="Heyl A."/>
            <person name="Hicks K.A."/>
            <person name="Hugh J."/>
            <person name="Lohr M."/>
            <person name="Mayer K."/>
            <person name="Melkozernov A."/>
            <person name="Murata T."/>
            <person name="Nelson D."/>
            <person name="Pils B."/>
            <person name="Prigge M."/>
            <person name="Reiss B."/>
            <person name="Renner T."/>
            <person name="Rombauts S."/>
            <person name="Rushton P."/>
            <person name="Sanderfoot A."/>
            <person name="Schween G."/>
            <person name="Shiu S.-H."/>
            <person name="Stueber K."/>
            <person name="Theodoulou F.L."/>
            <person name="Tu H."/>
            <person name="Van de Peer Y."/>
            <person name="Verrier P.J."/>
            <person name="Waters E."/>
            <person name="Wood A."/>
            <person name="Yang L."/>
            <person name="Cove D."/>
            <person name="Cuming A."/>
            <person name="Hasebe M."/>
            <person name="Lucas S."/>
            <person name="Mishler D.B."/>
            <person name="Reski R."/>
            <person name="Grigoriev I."/>
            <person name="Quatrano R.S."/>
            <person name="Boore J.L."/>
        </authorList>
    </citation>
    <scope>NUCLEOTIDE SEQUENCE [LARGE SCALE GENOMIC DNA]</scope>
    <source>
        <strain evidence="4 5">cv. Gransden 2004</strain>
    </source>
</reference>
<organism evidence="3">
    <name type="scientific">Physcomitrium patens</name>
    <name type="common">Spreading-leaved earth moss</name>
    <name type="synonym">Physcomitrella patens</name>
    <dbReference type="NCBI Taxonomy" id="3218"/>
    <lineage>
        <taxon>Eukaryota</taxon>
        <taxon>Viridiplantae</taxon>
        <taxon>Streptophyta</taxon>
        <taxon>Embryophyta</taxon>
        <taxon>Bryophyta</taxon>
        <taxon>Bryophytina</taxon>
        <taxon>Bryopsida</taxon>
        <taxon>Funariidae</taxon>
        <taxon>Funariales</taxon>
        <taxon>Funariaceae</taxon>
        <taxon>Physcomitrium</taxon>
    </lineage>
</organism>
<dbReference type="AlphaFoldDB" id="A0A2K1KCQ0"/>
<keyword evidence="2" id="KW-0472">Membrane</keyword>
<gene>
    <name evidence="3" type="ORF">PHYPA_010739</name>
</gene>
<feature type="compositionally biased region" description="Basic residues" evidence="1">
    <location>
        <begin position="448"/>
        <end position="459"/>
    </location>
</feature>
<feature type="transmembrane region" description="Helical" evidence="2">
    <location>
        <begin position="591"/>
        <end position="621"/>
    </location>
</feature>
<evidence type="ECO:0000256" key="2">
    <source>
        <dbReference type="SAM" id="Phobius"/>
    </source>
</evidence>
<reference evidence="4" key="3">
    <citation type="submission" date="2020-12" db="UniProtKB">
        <authorList>
            <consortium name="EnsemblPlants"/>
        </authorList>
    </citation>
    <scope>IDENTIFICATION</scope>
</reference>
<feature type="compositionally biased region" description="Basic and acidic residues" evidence="1">
    <location>
        <begin position="544"/>
        <end position="555"/>
    </location>
</feature>
<feature type="region of interest" description="Disordered" evidence="1">
    <location>
        <begin position="434"/>
        <end position="475"/>
    </location>
</feature>
<protein>
    <submittedName>
        <fullName evidence="3 4">Uncharacterized protein</fullName>
    </submittedName>
</protein>
<feature type="region of interest" description="Disordered" evidence="1">
    <location>
        <begin position="649"/>
        <end position="684"/>
    </location>
</feature>
<sequence>MDSGAPIMDLWPKLRRRSKGCKSKKGKSRLSSYTTRGVEKFSVIYAELQARRDSMVEKMAAQVSMVRSMSKSMRSRSVDSNYLQKDMSSSFAVGHAYEEEVSTAVSESISTEDISKLDTDSTVDTVVDNMDATDQGCHSMIGAPVSFTEQISNSDELVVMDSENIESLVKRESSLSHPYCQLDFRGGKGVSTRRRSIGKRERRWRLVDRTSVVFIIVLAVVVEKTSNLPGSMLGVLYLGVVVPYRIGTQYLPGISKFLQVLLHSHLSALATKRLDHSTLQVEEGRPNDADRVSSRHSTLLRQNSSLFSTVASPHSSPPSPRFSSFASENLTAVPSVGDRPEICESSSQPTSLEVSPASSSSLSLHTEKCASPSNKLSQFKAKLMKSYPRNKTGSDIKDRVFSMSSNHLNRKSTGFCESVGSHPERVDSCSSVALEVPDGRSTREPGMKKKSFLQRRSASRHGDGDSDISSSRTSSFSRSRFANLRVSVSHSHGVFDTTSPAYSPHTLRIGSFRISASMKESPRRSLDLDSLKPCSPGNGKVKSNKMDSMRGDHATPRQSGLGIPSPSPFTADMHEARKKCELKKCHKHEAWLAVILLVALLFLLVGRASAVLATSVSFMFLSQLDKFKNSGGAGWDRDASRRAMSISRKLQTSSYLSPHSASPRTPCTPSRDNSRSMTPAAVSDECRRSTTLDHMLKRSNTMDHRFRRSTNF</sequence>
<evidence type="ECO:0000256" key="1">
    <source>
        <dbReference type="SAM" id="MobiDB-lite"/>
    </source>
</evidence>
<keyword evidence="2" id="KW-0812">Transmembrane</keyword>
<feature type="compositionally biased region" description="Basic and acidic residues" evidence="1">
    <location>
        <begin position="437"/>
        <end position="447"/>
    </location>
</feature>
<reference evidence="3 5" key="2">
    <citation type="journal article" date="2018" name="Plant J.">
        <title>The Physcomitrella patens chromosome-scale assembly reveals moss genome structure and evolution.</title>
        <authorList>
            <person name="Lang D."/>
            <person name="Ullrich K.K."/>
            <person name="Murat F."/>
            <person name="Fuchs J."/>
            <person name="Jenkins J."/>
            <person name="Haas F.B."/>
            <person name="Piednoel M."/>
            <person name="Gundlach H."/>
            <person name="Van Bel M."/>
            <person name="Meyberg R."/>
            <person name="Vives C."/>
            <person name="Morata J."/>
            <person name="Symeonidi A."/>
            <person name="Hiss M."/>
            <person name="Muchero W."/>
            <person name="Kamisugi Y."/>
            <person name="Saleh O."/>
            <person name="Blanc G."/>
            <person name="Decker E.L."/>
            <person name="van Gessel N."/>
            <person name="Grimwood J."/>
            <person name="Hayes R.D."/>
            <person name="Graham S.W."/>
            <person name="Gunter L.E."/>
            <person name="McDaniel S.F."/>
            <person name="Hoernstein S.N.W."/>
            <person name="Larsson A."/>
            <person name="Li F.W."/>
            <person name="Perroud P.F."/>
            <person name="Phillips J."/>
            <person name="Ranjan P."/>
            <person name="Rokshar D.S."/>
            <person name="Rothfels C.J."/>
            <person name="Schneider L."/>
            <person name="Shu S."/>
            <person name="Stevenson D.W."/>
            <person name="Thummler F."/>
            <person name="Tillich M."/>
            <person name="Villarreal Aguilar J.C."/>
            <person name="Widiez T."/>
            <person name="Wong G.K."/>
            <person name="Wymore A."/>
            <person name="Zhang Y."/>
            <person name="Zimmer A.D."/>
            <person name="Quatrano R.S."/>
            <person name="Mayer K.F.X."/>
            <person name="Goodstein D."/>
            <person name="Casacuberta J.M."/>
            <person name="Vandepoele K."/>
            <person name="Reski R."/>
            <person name="Cuming A.C."/>
            <person name="Tuskan G.A."/>
            <person name="Maumus F."/>
            <person name="Salse J."/>
            <person name="Schmutz J."/>
            <person name="Rensing S.A."/>
        </authorList>
    </citation>
    <scope>NUCLEOTIDE SEQUENCE [LARGE SCALE GENOMIC DNA]</scope>
    <source>
        <strain evidence="4 5">cv. Gransden 2004</strain>
    </source>
</reference>
<dbReference type="EnsemblPlants" id="Pp3c7_23210V3.1">
    <property type="protein sequence ID" value="PAC:32926375.CDS.1"/>
    <property type="gene ID" value="Pp3c7_23210"/>
</dbReference>
<dbReference type="EMBL" id="ABEU02000007">
    <property type="protein sequence ID" value="PNR51552.1"/>
    <property type="molecule type" value="Genomic_DNA"/>
</dbReference>
<evidence type="ECO:0000313" key="5">
    <source>
        <dbReference type="Proteomes" id="UP000006727"/>
    </source>
</evidence>
<feature type="compositionally biased region" description="Low complexity" evidence="1">
    <location>
        <begin position="351"/>
        <end position="364"/>
    </location>
</feature>
<dbReference type="Gramene" id="Pp3c7_23210V3.2">
    <property type="protein sequence ID" value="PAC:32926376.CDS.1"/>
    <property type="gene ID" value="Pp3c7_23210"/>
</dbReference>
<feature type="region of interest" description="Disordered" evidence="1">
    <location>
        <begin position="336"/>
        <end position="373"/>
    </location>
</feature>
<accession>A0A2K1KCQ0</accession>
<dbReference type="Proteomes" id="UP000006727">
    <property type="component" value="Chromosome 7"/>
</dbReference>
<evidence type="ECO:0000313" key="3">
    <source>
        <dbReference type="EMBL" id="PNR51552.1"/>
    </source>
</evidence>
<name>A0A2K1KCQ0_PHYPA</name>
<evidence type="ECO:0000313" key="4">
    <source>
        <dbReference type="EnsemblPlants" id="PAC:32926375.CDS.1"/>
    </source>
</evidence>
<keyword evidence="2" id="KW-1133">Transmembrane helix</keyword>
<proteinExistence type="predicted"/>
<dbReference type="EnsemblPlants" id="Pp3c7_23210V3.2">
    <property type="protein sequence ID" value="PAC:32926376.CDS.1"/>
    <property type="gene ID" value="Pp3c7_23210"/>
</dbReference>
<dbReference type="Gramene" id="Pp3c7_23210V3.1">
    <property type="protein sequence ID" value="PAC:32926375.CDS.1"/>
    <property type="gene ID" value="Pp3c7_23210"/>
</dbReference>